<dbReference type="EMBL" id="CADCTZ010000537">
    <property type="protein sequence ID" value="CAA9351292.1"/>
    <property type="molecule type" value="Genomic_DNA"/>
</dbReference>
<reference evidence="4" key="1">
    <citation type="submission" date="2020-02" db="EMBL/GenBank/DDBJ databases">
        <authorList>
            <person name="Meier V. D."/>
        </authorList>
    </citation>
    <scope>NUCLEOTIDE SEQUENCE</scope>
    <source>
        <strain evidence="4">AVDCRST_MAG84</strain>
    </source>
</reference>
<evidence type="ECO:0000259" key="3">
    <source>
        <dbReference type="PROSITE" id="PS50110"/>
    </source>
</evidence>
<dbReference type="SMART" id="SM00448">
    <property type="entry name" value="REC"/>
    <property type="match status" value="1"/>
</dbReference>
<keyword evidence="1 2" id="KW-0597">Phosphoprotein</keyword>
<dbReference type="InterPro" id="IPR050595">
    <property type="entry name" value="Bact_response_regulator"/>
</dbReference>
<proteinExistence type="predicted"/>
<dbReference type="InterPro" id="IPR001789">
    <property type="entry name" value="Sig_transdc_resp-reg_receiver"/>
</dbReference>
<dbReference type="AlphaFoldDB" id="A0A6J4M6E5"/>
<dbReference type="PANTHER" id="PTHR44591:SF22">
    <property type="entry name" value="CHEY SUBFAMILY"/>
    <property type="match status" value="1"/>
</dbReference>
<evidence type="ECO:0000256" key="2">
    <source>
        <dbReference type="PROSITE-ProRule" id="PRU00169"/>
    </source>
</evidence>
<dbReference type="PANTHER" id="PTHR44591">
    <property type="entry name" value="STRESS RESPONSE REGULATOR PROTEIN 1"/>
    <property type="match status" value="1"/>
</dbReference>
<evidence type="ECO:0000313" key="4">
    <source>
        <dbReference type="EMBL" id="CAA9351292.1"/>
    </source>
</evidence>
<feature type="modified residue" description="4-aspartylphosphate" evidence="2">
    <location>
        <position position="55"/>
    </location>
</feature>
<accession>A0A6J4M6E5</accession>
<dbReference type="Gene3D" id="3.40.50.2300">
    <property type="match status" value="1"/>
</dbReference>
<protein>
    <submittedName>
        <fullName evidence="4">Response regulator receiver protein</fullName>
    </submittedName>
</protein>
<dbReference type="SUPFAM" id="SSF52172">
    <property type="entry name" value="CheY-like"/>
    <property type="match status" value="1"/>
</dbReference>
<feature type="domain" description="Response regulatory" evidence="3">
    <location>
        <begin position="5"/>
        <end position="122"/>
    </location>
</feature>
<dbReference type="Pfam" id="PF00072">
    <property type="entry name" value="Response_reg"/>
    <property type="match status" value="1"/>
</dbReference>
<dbReference type="InterPro" id="IPR011006">
    <property type="entry name" value="CheY-like_superfamily"/>
</dbReference>
<dbReference type="CDD" id="cd17552">
    <property type="entry name" value="REC_RR468-like"/>
    <property type="match status" value="1"/>
</dbReference>
<sequence>MSAKRILVIDDEKNLCSVIQACLEHLGGWTVLSALSSSEGRLLAETQLPDAILLDVMMPDMDGVALFSLLQNNAPTRGIPVIFLTAKVQAMDLSEFADLGVTGVIAKPFDPLSLAQQVAEILGWEPLS</sequence>
<gene>
    <name evidence="4" type="ORF">AVDCRST_MAG84-2882</name>
</gene>
<organism evidence="4">
    <name type="scientific">uncultured Microcoleus sp</name>
    <dbReference type="NCBI Taxonomy" id="259945"/>
    <lineage>
        <taxon>Bacteria</taxon>
        <taxon>Bacillati</taxon>
        <taxon>Cyanobacteriota</taxon>
        <taxon>Cyanophyceae</taxon>
        <taxon>Oscillatoriophycideae</taxon>
        <taxon>Oscillatoriales</taxon>
        <taxon>Microcoleaceae</taxon>
        <taxon>Microcoleus</taxon>
        <taxon>environmental samples</taxon>
    </lineage>
</organism>
<evidence type="ECO:0000256" key="1">
    <source>
        <dbReference type="ARBA" id="ARBA00022553"/>
    </source>
</evidence>
<name>A0A6J4M6E5_9CYAN</name>
<dbReference type="PROSITE" id="PS50110">
    <property type="entry name" value="RESPONSE_REGULATORY"/>
    <property type="match status" value="1"/>
</dbReference>
<dbReference type="GO" id="GO:0000160">
    <property type="term" value="P:phosphorelay signal transduction system"/>
    <property type="evidence" value="ECO:0007669"/>
    <property type="project" value="InterPro"/>
</dbReference>